<dbReference type="InterPro" id="IPR000515">
    <property type="entry name" value="MetI-like"/>
</dbReference>
<protein>
    <submittedName>
        <fullName evidence="9">Protein lplB</fullName>
    </submittedName>
</protein>
<dbReference type="SUPFAM" id="SSF161098">
    <property type="entry name" value="MetI-like"/>
    <property type="match status" value="1"/>
</dbReference>
<keyword evidence="2 7" id="KW-0813">Transport</keyword>
<evidence type="ECO:0000256" key="6">
    <source>
        <dbReference type="ARBA" id="ARBA00023136"/>
    </source>
</evidence>
<evidence type="ECO:0000313" key="10">
    <source>
        <dbReference type="Proteomes" id="UP000262969"/>
    </source>
</evidence>
<feature type="transmembrane region" description="Helical" evidence="7">
    <location>
        <begin position="124"/>
        <end position="144"/>
    </location>
</feature>
<dbReference type="InterPro" id="IPR035906">
    <property type="entry name" value="MetI-like_sf"/>
</dbReference>
<accession>A0A3D2X2B0</accession>
<dbReference type="Gene3D" id="1.10.3720.10">
    <property type="entry name" value="MetI-like"/>
    <property type="match status" value="1"/>
</dbReference>
<sequence length="312" mass="35349">MIKNTNKTNNSLITTLSRIRRQKMYYLFLLPAAIAVFIFNYLPMVGIGIAFQDFKVQNGFFGNEFVGLDNFVKFVKDPTFINAFMNTIKISLLSIVFVFPAPIILSLMIDNVKNVRMKKLFQTITYLPHFVSWIIVATLVYRILDPYGGLNLIIKFLGHDEINFMREGAYFKTILILSNVWKEVGWNSIIYLAAISSINPELYQAAMVDGAGKFKQILHITLPCIAPTIALMFILNLGNLVRGQFDSVYNLMNPLVATQAEVIDTYVYRTGIQLAKYSYATAVGLAQSLFSIVLVFIGFKWSKKMNGHSIID</sequence>
<dbReference type="PANTHER" id="PTHR43227">
    <property type="entry name" value="BLL4140 PROTEIN"/>
    <property type="match status" value="1"/>
</dbReference>
<evidence type="ECO:0000259" key="8">
    <source>
        <dbReference type="PROSITE" id="PS50928"/>
    </source>
</evidence>
<evidence type="ECO:0000256" key="1">
    <source>
        <dbReference type="ARBA" id="ARBA00004651"/>
    </source>
</evidence>
<dbReference type="EMBL" id="DPVV01000092">
    <property type="protein sequence ID" value="HCL01289.1"/>
    <property type="molecule type" value="Genomic_DNA"/>
</dbReference>
<evidence type="ECO:0000256" key="3">
    <source>
        <dbReference type="ARBA" id="ARBA00022475"/>
    </source>
</evidence>
<dbReference type="PROSITE" id="PS50928">
    <property type="entry name" value="ABC_TM1"/>
    <property type="match status" value="1"/>
</dbReference>
<feature type="domain" description="ABC transmembrane type-1" evidence="8">
    <location>
        <begin position="84"/>
        <end position="298"/>
    </location>
</feature>
<evidence type="ECO:0000256" key="5">
    <source>
        <dbReference type="ARBA" id="ARBA00022989"/>
    </source>
</evidence>
<evidence type="ECO:0000256" key="4">
    <source>
        <dbReference type="ARBA" id="ARBA00022692"/>
    </source>
</evidence>
<feature type="transmembrane region" description="Helical" evidence="7">
    <location>
        <begin position="90"/>
        <end position="112"/>
    </location>
</feature>
<dbReference type="Proteomes" id="UP000262969">
    <property type="component" value="Unassembled WGS sequence"/>
</dbReference>
<feature type="transmembrane region" description="Helical" evidence="7">
    <location>
        <begin position="277"/>
        <end position="299"/>
    </location>
</feature>
<comment type="similarity">
    <text evidence="7">Belongs to the binding-protein-dependent transport system permease family.</text>
</comment>
<dbReference type="CDD" id="cd06261">
    <property type="entry name" value="TM_PBP2"/>
    <property type="match status" value="1"/>
</dbReference>
<comment type="caution">
    <text evidence="9">The sequence shown here is derived from an EMBL/GenBank/DDBJ whole genome shotgun (WGS) entry which is preliminary data.</text>
</comment>
<organism evidence="9 10">
    <name type="scientific">Lachnoclostridium phytofermentans</name>
    <dbReference type="NCBI Taxonomy" id="66219"/>
    <lineage>
        <taxon>Bacteria</taxon>
        <taxon>Bacillati</taxon>
        <taxon>Bacillota</taxon>
        <taxon>Clostridia</taxon>
        <taxon>Lachnospirales</taxon>
        <taxon>Lachnospiraceae</taxon>
    </lineage>
</organism>
<keyword evidence="3" id="KW-1003">Cell membrane</keyword>
<keyword evidence="5 7" id="KW-1133">Transmembrane helix</keyword>
<name>A0A3D2X2B0_9FIRM</name>
<feature type="transmembrane region" description="Helical" evidence="7">
    <location>
        <begin position="217"/>
        <end position="237"/>
    </location>
</feature>
<reference evidence="9 10" key="1">
    <citation type="journal article" date="2018" name="Nat. Biotechnol.">
        <title>A standardized bacterial taxonomy based on genome phylogeny substantially revises the tree of life.</title>
        <authorList>
            <person name="Parks D.H."/>
            <person name="Chuvochina M."/>
            <person name="Waite D.W."/>
            <person name="Rinke C."/>
            <person name="Skarshewski A."/>
            <person name="Chaumeil P.A."/>
            <person name="Hugenholtz P."/>
        </authorList>
    </citation>
    <scope>NUCLEOTIDE SEQUENCE [LARGE SCALE GENOMIC DNA]</scope>
    <source>
        <strain evidence="9">UBA11728</strain>
    </source>
</reference>
<keyword evidence="4 7" id="KW-0812">Transmembrane</keyword>
<dbReference type="GO" id="GO:0005886">
    <property type="term" value="C:plasma membrane"/>
    <property type="evidence" value="ECO:0007669"/>
    <property type="project" value="UniProtKB-SubCell"/>
</dbReference>
<evidence type="ECO:0000256" key="7">
    <source>
        <dbReference type="RuleBase" id="RU363032"/>
    </source>
</evidence>
<dbReference type="InterPro" id="IPR050809">
    <property type="entry name" value="UgpAE/MalFG_permease"/>
</dbReference>
<dbReference type="AlphaFoldDB" id="A0A3D2X2B0"/>
<dbReference type="Pfam" id="PF00528">
    <property type="entry name" value="BPD_transp_1"/>
    <property type="match status" value="1"/>
</dbReference>
<feature type="transmembrane region" description="Helical" evidence="7">
    <location>
        <begin position="25"/>
        <end position="51"/>
    </location>
</feature>
<dbReference type="GO" id="GO:0055085">
    <property type="term" value="P:transmembrane transport"/>
    <property type="evidence" value="ECO:0007669"/>
    <property type="project" value="InterPro"/>
</dbReference>
<evidence type="ECO:0000313" key="9">
    <source>
        <dbReference type="EMBL" id="HCL01289.1"/>
    </source>
</evidence>
<evidence type="ECO:0000256" key="2">
    <source>
        <dbReference type="ARBA" id="ARBA00022448"/>
    </source>
</evidence>
<keyword evidence="6 7" id="KW-0472">Membrane</keyword>
<dbReference type="PANTHER" id="PTHR43227:SF11">
    <property type="entry name" value="BLL4140 PROTEIN"/>
    <property type="match status" value="1"/>
</dbReference>
<gene>
    <name evidence="9" type="ORF">DHW61_02565</name>
</gene>
<proteinExistence type="inferred from homology"/>
<comment type="subcellular location">
    <subcellularLocation>
        <location evidence="1 7">Cell membrane</location>
        <topology evidence="1 7">Multi-pass membrane protein</topology>
    </subcellularLocation>
</comment>